<dbReference type="AlphaFoldDB" id="A0A1I5R3E2"/>
<dbReference type="Proteomes" id="UP000182025">
    <property type="component" value="Unassembled WGS sequence"/>
</dbReference>
<keyword evidence="2" id="KW-1185">Reference proteome</keyword>
<proteinExistence type="predicted"/>
<dbReference type="RefSeq" id="WP_074914227.1">
    <property type="nucleotide sequence ID" value="NZ_FOXK01000003.1"/>
</dbReference>
<evidence type="ECO:0000313" key="1">
    <source>
        <dbReference type="EMBL" id="SFP53019.1"/>
    </source>
</evidence>
<accession>A0A1I5R3E2</accession>
<dbReference type="EMBL" id="FOXK01000003">
    <property type="protein sequence ID" value="SFP53019.1"/>
    <property type="molecule type" value="Genomic_DNA"/>
</dbReference>
<gene>
    <name evidence="1" type="ORF">SAMN05216177_103272</name>
</gene>
<evidence type="ECO:0000313" key="2">
    <source>
        <dbReference type="Proteomes" id="UP000182025"/>
    </source>
</evidence>
<sequence length="86" mass="9427">MNANAKSVECNLEDATTPEEIFSLPDNVPLNQDVLNTFLGRAIGLAVVLQGGALPTHEKNVLWLLESQLSQMKTYLDRALCDREAA</sequence>
<evidence type="ECO:0008006" key="3">
    <source>
        <dbReference type="Google" id="ProtNLM"/>
    </source>
</evidence>
<organism evidence="1 2">
    <name type="scientific">Ectopseudomonas toyotomiensis</name>
    <dbReference type="NCBI Taxonomy" id="554344"/>
    <lineage>
        <taxon>Bacteria</taxon>
        <taxon>Pseudomonadati</taxon>
        <taxon>Pseudomonadota</taxon>
        <taxon>Gammaproteobacteria</taxon>
        <taxon>Pseudomonadales</taxon>
        <taxon>Pseudomonadaceae</taxon>
        <taxon>Ectopseudomonas</taxon>
    </lineage>
</organism>
<protein>
    <recommendedName>
        <fullName evidence="3">DUF3077 domain-containing protein</fullName>
    </recommendedName>
</protein>
<name>A0A1I5R3E2_9GAMM</name>
<reference evidence="2" key="1">
    <citation type="submission" date="2016-10" db="EMBL/GenBank/DDBJ databases">
        <authorList>
            <person name="Varghese N."/>
            <person name="Submissions S."/>
        </authorList>
    </citation>
    <scope>NUCLEOTIDE SEQUENCE [LARGE SCALE GENOMIC DNA]</scope>
    <source>
        <strain evidence="2">JCM 15604</strain>
    </source>
</reference>